<evidence type="ECO:0000256" key="3">
    <source>
        <dbReference type="ARBA" id="ARBA00022448"/>
    </source>
</evidence>
<evidence type="ECO:0000256" key="9">
    <source>
        <dbReference type="ARBA" id="ARBA00022989"/>
    </source>
</evidence>
<keyword evidence="9 13" id="KW-1133">Transmembrane helix</keyword>
<reference evidence="15 16" key="1">
    <citation type="submission" date="2017-01" db="EMBL/GenBank/DDBJ databases">
        <authorList>
            <person name="Mah S.A."/>
            <person name="Swanson W.J."/>
            <person name="Moy G.W."/>
            <person name="Vacquier V.D."/>
        </authorList>
    </citation>
    <scope>NUCLEOTIDE SEQUENCE [LARGE SCALE GENOMIC DNA]</scope>
    <source>
        <strain evidence="15 16">DSM 26375</strain>
    </source>
</reference>
<dbReference type="OrthoDB" id="8156287at2"/>
<dbReference type="Pfam" id="PF01292">
    <property type="entry name" value="Ni_hydr_CYTB"/>
    <property type="match status" value="1"/>
</dbReference>
<evidence type="ECO:0000256" key="6">
    <source>
        <dbReference type="ARBA" id="ARBA00022692"/>
    </source>
</evidence>
<evidence type="ECO:0000256" key="8">
    <source>
        <dbReference type="ARBA" id="ARBA00022982"/>
    </source>
</evidence>
<keyword evidence="16" id="KW-1185">Reference proteome</keyword>
<feature type="transmembrane region" description="Helical" evidence="13">
    <location>
        <begin position="125"/>
        <end position="148"/>
    </location>
</feature>
<accession>A0A1N7LLM9</accession>
<feature type="transmembrane region" description="Helical" evidence="13">
    <location>
        <begin position="50"/>
        <end position="71"/>
    </location>
</feature>
<evidence type="ECO:0000256" key="13">
    <source>
        <dbReference type="SAM" id="Phobius"/>
    </source>
</evidence>
<dbReference type="InterPro" id="IPR011577">
    <property type="entry name" value="Cyt_b561_bac/Ni-Hgenase"/>
</dbReference>
<feature type="transmembrane region" description="Helical" evidence="13">
    <location>
        <begin position="92"/>
        <end position="113"/>
    </location>
</feature>
<dbReference type="EMBL" id="FTOT01000002">
    <property type="protein sequence ID" value="SIS74689.1"/>
    <property type="molecule type" value="Genomic_DNA"/>
</dbReference>
<gene>
    <name evidence="15" type="ORF">SAMN05421774_1026</name>
</gene>
<evidence type="ECO:0000256" key="11">
    <source>
        <dbReference type="ARBA" id="ARBA00023136"/>
    </source>
</evidence>
<dbReference type="InterPro" id="IPR016174">
    <property type="entry name" value="Di-haem_cyt_TM"/>
</dbReference>
<dbReference type="AlphaFoldDB" id="A0A1N7LLM9"/>
<evidence type="ECO:0000256" key="12">
    <source>
        <dbReference type="ARBA" id="ARBA00037975"/>
    </source>
</evidence>
<evidence type="ECO:0000256" key="4">
    <source>
        <dbReference type="ARBA" id="ARBA00022475"/>
    </source>
</evidence>
<dbReference type="GO" id="GO:0005886">
    <property type="term" value="C:plasma membrane"/>
    <property type="evidence" value="ECO:0007669"/>
    <property type="project" value="UniProtKB-SubCell"/>
</dbReference>
<dbReference type="GO" id="GO:0046872">
    <property type="term" value="F:metal ion binding"/>
    <property type="evidence" value="ECO:0007669"/>
    <property type="project" value="UniProtKB-KW"/>
</dbReference>
<keyword evidence="10" id="KW-0408">Iron</keyword>
<dbReference type="SUPFAM" id="SSF81342">
    <property type="entry name" value="Transmembrane di-heme cytochromes"/>
    <property type="match status" value="1"/>
</dbReference>
<proteinExistence type="inferred from homology"/>
<feature type="domain" description="Cytochrome b561 bacterial/Ni-hydrogenase" evidence="14">
    <location>
        <begin position="7"/>
        <end position="156"/>
    </location>
</feature>
<name>A0A1N7LLM9_9RHOB</name>
<comment type="cofactor">
    <cofactor evidence="1">
        <name>heme b</name>
        <dbReference type="ChEBI" id="CHEBI:60344"/>
    </cofactor>
</comment>
<keyword evidence="11 13" id="KW-0472">Membrane</keyword>
<dbReference type="GO" id="GO:0020037">
    <property type="term" value="F:heme binding"/>
    <property type="evidence" value="ECO:0007669"/>
    <property type="project" value="TreeGrafter"/>
</dbReference>
<evidence type="ECO:0000313" key="15">
    <source>
        <dbReference type="EMBL" id="SIS74689.1"/>
    </source>
</evidence>
<keyword evidence="4" id="KW-1003">Cell membrane</keyword>
<keyword evidence="7" id="KW-0479">Metal-binding</keyword>
<sequence length="157" mass="16903">MTAPTAYSRTQKALHWLTALLILAQFIFPDAISAAWRAFRAGTQIAADPLVFAHIAGGLAVLAFALWRLVLRARHGAPPAQGRAWVVQAAHFGHLALYAVMIAMAVSGGAAWFGGLALAADVHELLKPVLVLLVLGHVVMALWHQFVLRDGTLARMR</sequence>
<evidence type="ECO:0000256" key="5">
    <source>
        <dbReference type="ARBA" id="ARBA00022617"/>
    </source>
</evidence>
<evidence type="ECO:0000313" key="16">
    <source>
        <dbReference type="Proteomes" id="UP000186141"/>
    </source>
</evidence>
<evidence type="ECO:0000256" key="1">
    <source>
        <dbReference type="ARBA" id="ARBA00001970"/>
    </source>
</evidence>
<dbReference type="RefSeq" id="WP_076530098.1">
    <property type="nucleotide sequence ID" value="NZ_BMEH01000002.1"/>
</dbReference>
<evidence type="ECO:0000256" key="2">
    <source>
        <dbReference type="ARBA" id="ARBA00004651"/>
    </source>
</evidence>
<dbReference type="PANTHER" id="PTHR30529">
    <property type="entry name" value="CYTOCHROME B561"/>
    <property type="match status" value="1"/>
</dbReference>
<dbReference type="GO" id="GO:0022904">
    <property type="term" value="P:respiratory electron transport chain"/>
    <property type="evidence" value="ECO:0007669"/>
    <property type="project" value="InterPro"/>
</dbReference>
<keyword evidence="6 13" id="KW-0812">Transmembrane</keyword>
<comment type="subcellular location">
    <subcellularLocation>
        <location evidence="2">Cell membrane</location>
        <topology evidence="2">Multi-pass membrane protein</topology>
    </subcellularLocation>
</comment>
<dbReference type="STRING" id="1086013.SAMN05421774_1026"/>
<organism evidence="15 16">
    <name type="scientific">Gemmobacter megaterium</name>
    <dbReference type="NCBI Taxonomy" id="1086013"/>
    <lineage>
        <taxon>Bacteria</taxon>
        <taxon>Pseudomonadati</taxon>
        <taxon>Pseudomonadota</taxon>
        <taxon>Alphaproteobacteria</taxon>
        <taxon>Rhodobacterales</taxon>
        <taxon>Paracoccaceae</taxon>
        <taxon>Gemmobacter</taxon>
    </lineage>
</organism>
<comment type="similarity">
    <text evidence="12">Belongs to the cytochrome b561 family.</text>
</comment>
<dbReference type="InterPro" id="IPR052168">
    <property type="entry name" value="Cytochrome_b561_oxidase"/>
</dbReference>
<dbReference type="GO" id="GO:0009055">
    <property type="term" value="F:electron transfer activity"/>
    <property type="evidence" value="ECO:0007669"/>
    <property type="project" value="InterPro"/>
</dbReference>
<evidence type="ECO:0000256" key="7">
    <source>
        <dbReference type="ARBA" id="ARBA00022723"/>
    </source>
</evidence>
<keyword evidence="3" id="KW-0813">Transport</keyword>
<dbReference type="Proteomes" id="UP000186141">
    <property type="component" value="Unassembled WGS sequence"/>
</dbReference>
<keyword evidence="5" id="KW-0349">Heme</keyword>
<protein>
    <submittedName>
        <fullName evidence="15">Cytochrome b561</fullName>
    </submittedName>
</protein>
<evidence type="ECO:0000259" key="14">
    <source>
        <dbReference type="Pfam" id="PF01292"/>
    </source>
</evidence>
<evidence type="ECO:0000256" key="10">
    <source>
        <dbReference type="ARBA" id="ARBA00023004"/>
    </source>
</evidence>
<keyword evidence="8" id="KW-0249">Electron transport</keyword>
<dbReference type="PANTHER" id="PTHR30529:SF7">
    <property type="entry name" value="CYTOCHROME B561 BACTERIAL_NI-HYDROGENASE DOMAIN-CONTAINING PROTEIN"/>
    <property type="match status" value="1"/>
</dbReference>